<dbReference type="GO" id="GO:0005886">
    <property type="term" value="C:plasma membrane"/>
    <property type="evidence" value="ECO:0007669"/>
    <property type="project" value="UniProtKB-SubCell"/>
</dbReference>
<dbReference type="Gene3D" id="3.30.160.60">
    <property type="entry name" value="Classic Zinc Finger"/>
    <property type="match status" value="1"/>
</dbReference>
<accession>A0A4R3MRR6</accession>
<sequence>MGKKVMHTTLRMILKILFLILAVYLIYVVGTKSYSAVYDFILGEPDPNVIVRDVTVSIPQGANTKAIGEILQENGLIKNANLFMLRVKFLSEFDGKLRYGDFTLNTGMSEEEMILVLSTEGQRRATVRFTIPEGFTIQQMARKLEDDGIVTAEEFMDAVNNTEYDYRFLKDLPEREPGEPRLQGYLFPDTYEVFEGSSADVIVSRMLSGFNNVFTDEYYKRADELGYTVDEIVTIAAMIEKEARVAEERPMIAGVIYNRIAVNMLLQIDATLQYLRERYPEDDPRRIVDYKDYDSRYNTYRFTGIPSGPIANPGRSSIEGALYPESHEYFYYVLRDPVTGEHAFNRTLEEHNRDVNRYLR</sequence>
<dbReference type="GO" id="GO:0009252">
    <property type="term" value="P:peptidoglycan biosynthetic process"/>
    <property type="evidence" value="ECO:0007669"/>
    <property type="project" value="UniProtKB-UniRule"/>
</dbReference>
<feature type="site" description="Important for catalytic activity" evidence="7">
    <location>
        <position position="242"/>
    </location>
</feature>
<dbReference type="RefSeq" id="WP_132249324.1">
    <property type="nucleotide sequence ID" value="NZ_SMAL01000001.1"/>
</dbReference>
<dbReference type="Proteomes" id="UP000294902">
    <property type="component" value="Unassembled WGS sequence"/>
</dbReference>
<evidence type="ECO:0000313" key="8">
    <source>
        <dbReference type="EMBL" id="TCT16888.1"/>
    </source>
</evidence>
<evidence type="ECO:0000256" key="5">
    <source>
        <dbReference type="ARBA" id="ARBA00023239"/>
    </source>
</evidence>
<dbReference type="CDD" id="cd08010">
    <property type="entry name" value="MltG_like"/>
    <property type="match status" value="1"/>
</dbReference>
<keyword evidence="9" id="KW-1185">Reference proteome</keyword>
<comment type="caution">
    <text evidence="8">The sequence shown here is derived from an EMBL/GenBank/DDBJ whole genome shotgun (WGS) entry which is preliminary data.</text>
</comment>
<dbReference type="GO" id="GO:0071555">
    <property type="term" value="P:cell wall organization"/>
    <property type="evidence" value="ECO:0007669"/>
    <property type="project" value="UniProtKB-KW"/>
</dbReference>
<dbReference type="PANTHER" id="PTHR30518:SF2">
    <property type="entry name" value="ENDOLYTIC MUREIN TRANSGLYCOSYLASE"/>
    <property type="match status" value="1"/>
</dbReference>
<keyword evidence="4 7" id="KW-0472">Membrane</keyword>
<dbReference type="GO" id="GO:0008932">
    <property type="term" value="F:lytic endotransglycosylase activity"/>
    <property type="evidence" value="ECO:0007669"/>
    <property type="project" value="UniProtKB-UniRule"/>
</dbReference>
<dbReference type="NCBIfam" id="TIGR00247">
    <property type="entry name" value="endolytic transglycosylase MltG"/>
    <property type="match status" value="1"/>
</dbReference>
<dbReference type="EMBL" id="SMAL01000001">
    <property type="protein sequence ID" value="TCT16888.1"/>
    <property type="molecule type" value="Genomic_DNA"/>
</dbReference>
<keyword evidence="5 7" id="KW-0456">Lyase</keyword>
<keyword evidence="3 7" id="KW-1133">Transmembrane helix</keyword>
<evidence type="ECO:0000313" key="9">
    <source>
        <dbReference type="Proteomes" id="UP000294902"/>
    </source>
</evidence>
<dbReference type="AlphaFoldDB" id="A0A4R3MRR6"/>
<dbReference type="OrthoDB" id="9814591at2"/>
<keyword evidence="2 7" id="KW-0812">Transmembrane</keyword>
<protein>
    <recommendedName>
        <fullName evidence="7">Endolytic murein transglycosylase</fullName>
        <ecNumber evidence="7">4.2.2.29</ecNumber>
    </recommendedName>
    <alternativeName>
        <fullName evidence="7">Peptidoglycan lytic transglycosylase</fullName>
    </alternativeName>
    <alternativeName>
        <fullName evidence="7">Peptidoglycan polymerization terminase</fullName>
    </alternativeName>
</protein>
<proteinExistence type="inferred from homology"/>
<organism evidence="8 9">
    <name type="scientific">Natranaerovirga pectinivora</name>
    <dbReference type="NCBI Taxonomy" id="682400"/>
    <lineage>
        <taxon>Bacteria</taxon>
        <taxon>Bacillati</taxon>
        <taxon>Bacillota</taxon>
        <taxon>Clostridia</taxon>
        <taxon>Lachnospirales</taxon>
        <taxon>Natranaerovirgaceae</taxon>
        <taxon>Natranaerovirga</taxon>
    </lineage>
</organism>
<gene>
    <name evidence="7" type="primary">mltG</name>
    <name evidence="8" type="ORF">EDC18_101184</name>
</gene>
<reference evidence="8 9" key="1">
    <citation type="submission" date="2019-03" db="EMBL/GenBank/DDBJ databases">
        <title>Genomic Encyclopedia of Type Strains, Phase IV (KMG-IV): sequencing the most valuable type-strain genomes for metagenomic binning, comparative biology and taxonomic classification.</title>
        <authorList>
            <person name="Goeker M."/>
        </authorList>
    </citation>
    <scope>NUCLEOTIDE SEQUENCE [LARGE SCALE GENOMIC DNA]</scope>
    <source>
        <strain evidence="8 9">DSM 24629</strain>
    </source>
</reference>
<comment type="catalytic activity">
    <reaction evidence="7">
        <text>a peptidoglycan chain = a peptidoglycan chain with N-acetyl-1,6-anhydromuramyl-[peptide] at the reducing end + a peptidoglycan chain with N-acetylglucosamine at the non-reducing end.</text>
        <dbReference type="EC" id="4.2.2.29"/>
    </reaction>
</comment>
<dbReference type="InterPro" id="IPR003770">
    <property type="entry name" value="MLTG-like"/>
</dbReference>
<dbReference type="Pfam" id="PF02618">
    <property type="entry name" value="YceG"/>
    <property type="match status" value="1"/>
</dbReference>
<evidence type="ECO:0000256" key="3">
    <source>
        <dbReference type="ARBA" id="ARBA00022989"/>
    </source>
</evidence>
<dbReference type="EC" id="4.2.2.29" evidence="7"/>
<comment type="subcellular location">
    <subcellularLocation>
        <location evidence="7">Cell membrane</location>
        <topology evidence="7">Single-pass membrane protein</topology>
    </subcellularLocation>
</comment>
<comment type="function">
    <text evidence="7">Functions as a peptidoglycan terminase that cleaves nascent peptidoglycan strands endolytically to terminate their elongation.</text>
</comment>
<dbReference type="Gene3D" id="3.30.1490.480">
    <property type="entry name" value="Endolytic murein transglycosylase"/>
    <property type="match status" value="1"/>
</dbReference>
<feature type="transmembrane region" description="Helical" evidence="7">
    <location>
        <begin position="12"/>
        <end position="30"/>
    </location>
</feature>
<comment type="similarity">
    <text evidence="7">Belongs to the transglycosylase MltG family.</text>
</comment>
<dbReference type="PANTHER" id="PTHR30518">
    <property type="entry name" value="ENDOLYTIC MUREIN TRANSGLYCOSYLASE"/>
    <property type="match status" value="1"/>
</dbReference>
<evidence type="ECO:0000256" key="7">
    <source>
        <dbReference type="HAMAP-Rule" id="MF_02065"/>
    </source>
</evidence>
<keyword evidence="6 7" id="KW-0961">Cell wall biogenesis/degradation</keyword>
<name>A0A4R3MRR6_9FIRM</name>
<evidence type="ECO:0000256" key="1">
    <source>
        <dbReference type="ARBA" id="ARBA00022475"/>
    </source>
</evidence>
<evidence type="ECO:0000256" key="4">
    <source>
        <dbReference type="ARBA" id="ARBA00023136"/>
    </source>
</evidence>
<keyword evidence="1 7" id="KW-1003">Cell membrane</keyword>
<evidence type="ECO:0000256" key="6">
    <source>
        <dbReference type="ARBA" id="ARBA00023316"/>
    </source>
</evidence>
<evidence type="ECO:0000256" key="2">
    <source>
        <dbReference type="ARBA" id="ARBA00022692"/>
    </source>
</evidence>
<dbReference type="HAMAP" id="MF_02065">
    <property type="entry name" value="MltG"/>
    <property type="match status" value="1"/>
</dbReference>